<dbReference type="Pfam" id="PF11915">
    <property type="entry name" value="DUF3433"/>
    <property type="match status" value="2"/>
</dbReference>
<keyword evidence="1" id="KW-1133">Transmembrane helix</keyword>
<keyword evidence="1" id="KW-0472">Membrane</keyword>
<feature type="transmembrane region" description="Helical" evidence="1">
    <location>
        <begin position="45"/>
        <end position="65"/>
    </location>
</feature>
<feature type="transmembrane region" description="Helical" evidence="1">
    <location>
        <begin position="86"/>
        <end position="110"/>
    </location>
</feature>
<accession>A0A5N6U5W0</accession>
<sequence length="1190" mass="132612">MVSIWHKLGDKWTRCKERLGSRRNSTGGNHGQKTPEAWRPAPLRAPFLLSLATLLLLLLVLLEVLRQYSNHYGGIIFYKQIADLPTVVSVAYIYVPTAIALVVVTLWSFFAFDVMRLEPYFQLSRPQGASATVLFMNYSFLYGIFAPITAIRHRHWIVFYVSFMSMVVRLLLPSLCSGIIVLSEVNLTESKSLETWPTLVDLETQKAWMDMEAAYPFHHMADAENPLCRSSEYATASVSMPVDDENDTSMLRLNQTVYWANITCVSSSVRDVVTVKQRASDNQTLSWSASNVSLPRIGNENCTVDFEFEDSLPADGNEHKIHYWEPNQAASASNQSSVFHASQCEQAALYGLVIDSDAKGKHRTLPKVFACAATYQYAVANVSIAYNTSIAAVEIYQGTGGSLRHQDFDVGIFEEMTAAKLRGLELRSEASDNYEHRVYDYWKRTFVTTLNKMFNPTTSPTYIHAEQSTVVVVIQVVSDSAELVEAILGASSILLLCLAYQYPRRPNFLRSDPGSIAAQCSIVADLFSSTNVLAQLDTSFNQATSRQLRRWAKGLWCQWVQGPEGSRLEIVPTNGVSLTTDMKPTRRQRDPMPHFLIVPWFMVECIFLIAALAFFGAALQQLCLKDMNIDGSMTQIILLLLLMFIPNIIASMITVLLASALRHLALLEPWIQLQQGGATPRKSVLLSYSLRPPIAVLWKAARSRLLLLTALSFVCILDLLLSVVSGGLFEPKLSEYTVPTTGLAAVYNSSVFSRPSQDIPFGSYSLTSGNAGTNSPSRAWTVTDYSFIPLSINEPEAERTTYRAVTRGVGANVTCQALPWSQSWADSQTALASWSYQLSDDQKSNCTIEVPWKRAGSIEKYIHYFMPEGSPACQTSSFFVLARWNSSGTASMTADNTVAVHCEPTIQMNEFDVRFDHSGAITDYTPIPGSAITDRILWQNASVSFGRYNRALMQSMQSLSAHQNSSFDQFDWPGILTARAYDELSSTSASFDPDFLIRAIVPTYQMIFSTHFTVWRDLYLPMLPESERHSVNGTATSAVWGLLPSACSILIVIILVSLDILVIIWAFVSRYRRFKAPRIPRSIGSLIPWVAHSRMLADLKGTYAYTEPERGKILEDSERRYCFGNVLCADGVHRLAVDYDRVNEEGCELQDKPSPSTSGSGASTLELTEAETIQHIEPQDGRIGSINTLR</sequence>
<gene>
    <name evidence="2" type="ORF">BDV25DRAFT_148831</name>
</gene>
<dbReference type="InterPro" id="IPR021840">
    <property type="entry name" value="DUF3433"/>
</dbReference>
<evidence type="ECO:0000313" key="3">
    <source>
        <dbReference type="Proteomes" id="UP000325780"/>
    </source>
</evidence>
<dbReference type="Proteomes" id="UP000325780">
    <property type="component" value="Unassembled WGS sequence"/>
</dbReference>
<name>A0A5N6U5W0_ASPAV</name>
<evidence type="ECO:0000256" key="1">
    <source>
        <dbReference type="SAM" id="Phobius"/>
    </source>
</evidence>
<feature type="transmembrane region" description="Helical" evidence="1">
    <location>
        <begin position="595"/>
        <end position="616"/>
    </location>
</feature>
<feature type="transmembrane region" description="Helical" evidence="1">
    <location>
        <begin position="130"/>
        <end position="150"/>
    </location>
</feature>
<feature type="transmembrane region" description="Helical" evidence="1">
    <location>
        <begin position="1038"/>
        <end position="1068"/>
    </location>
</feature>
<feature type="transmembrane region" description="Helical" evidence="1">
    <location>
        <begin position="636"/>
        <end position="658"/>
    </location>
</feature>
<protein>
    <submittedName>
        <fullName evidence="2">Uncharacterized protein</fullName>
    </submittedName>
</protein>
<proteinExistence type="predicted"/>
<dbReference type="AlphaFoldDB" id="A0A5N6U5W0"/>
<dbReference type="OrthoDB" id="3248909at2759"/>
<keyword evidence="3" id="KW-1185">Reference proteome</keyword>
<dbReference type="PANTHER" id="PTHR37544">
    <property type="entry name" value="SPRAY-RELATED"/>
    <property type="match status" value="1"/>
</dbReference>
<dbReference type="EMBL" id="ML742035">
    <property type="protein sequence ID" value="KAE8153809.1"/>
    <property type="molecule type" value="Genomic_DNA"/>
</dbReference>
<reference evidence="2 3" key="1">
    <citation type="submission" date="2019-04" db="EMBL/GenBank/DDBJ databases">
        <title>Friends and foes A comparative genomics study of 23 Aspergillus species from section Flavi.</title>
        <authorList>
            <consortium name="DOE Joint Genome Institute"/>
            <person name="Kjaerbolling I."/>
            <person name="Vesth T."/>
            <person name="Frisvad J.C."/>
            <person name="Nybo J.L."/>
            <person name="Theobald S."/>
            <person name="Kildgaard S."/>
            <person name="Isbrandt T."/>
            <person name="Kuo A."/>
            <person name="Sato A."/>
            <person name="Lyhne E.K."/>
            <person name="Kogle M.E."/>
            <person name="Wiebenga A."/>
            <person name="Kun R.S."/>
            <person name="Lubbers R.J."/>
            <person name="Makela M.R."/>
            <person name="Barry K."/>
            <person name="Chovatia M."/>
            <person name="Clum A."/>
            <person name="Daum C."/>
            <person name="Haridas S."/>
            <person name="He G."/>
            <person name="LaButti K."/>
            <person name="Lipzen A."/>
            <person name="Mondo S."/>
            <person name="Riley R."/>
            <person name="Salamov A."/>
            <person name="Simmons B.A."/>
            <person name="Magnuson J.K."/>
            <person name="Henrissat B."/>
            <person name="Mortensen U.H."/>
            <person name="Larsen T.O."/>
            <person name="Devries R.P."/>
            <person name="Grigoriev I.V."/>
            <person name="Machida M."/>
            <person name="Baker S.E."/>
            <person name="Andersen M.R."/>
        </authorList>
    </citation>
    <scope>NUCLEOTIDE SEQUENCE [LARGE SCALE GENOMIC DNA]</scope>
    <source>
        <strain evidence="2 3">IBT 18842</strain>
    </source>
</reference>
<evidence type="ECO:0000313" key="2">
    <source>
        <dbReference type="EMBL" id="KAE8153809.1"/>
    </source>
</evidence>
<dbReference type="PANTHER" id="PTHR37544:SF3">
    <property type="entry name" value="SPRAY"/>
    <property type="match status" value="1"/>
</dbReference>
<keyword evidence="1" id="KW-0812">Transmembrane</keyword>
<feature type="transmembrane region" description="Helical" evidence="1">
    <location>
        <begin position="157"/>
        <end position="182"/>
    </location>
</feature>
<organism evidence="2 3">
    <name type="scientific">Aspergillus avenaceus</name>
    <dbReference type="NCBI Taxonomy" id="36643"/>
    <lineage>
        <taxon>Eukaryota</taxon>
        <taxon>Fungi</taxon>
        <taxon>Dikarya</taxon>
        <taxon>Ascomycota</taxon>
        <taxon>Pezizomycotina</taxon>
        <taxon>Eurotiomycetes</taxon>
        <taxon>Eurotiomycetidae</taxon>
        <taxon>Eurotiales</taxon>
        <taxon>Aspergillaceae</taxon>
        <taxon>Aspergillus</taxon>
        <taxon>Aspergillus subgen. Circumdati</taxon>
    </lineage>
</organism>